<gene>
    <name evidence="1" type="ORF">SISSUDRAFT_446712</name>
</gene>
<proteinExistence type="predicted"/>
<organism evidence="1 2">
    <name type="scientific">Sistotremastrum suecicum HHB10207 ss-3</name>
    <dbReference type="NCBI Taxonomy" id="1314776"/>
    <lineage>
        <taxon>Eukaryota</taxon>
        <taxon>Fungi</taxon>
        <taxon>Dikarya</taxon>
        <taxon>Basidiomycota</taxon>
        <taxon>Agaricomycotina</taxon>
        <taxon>Agaricomycetes</taxon>
        <taxon>Sistotremastrales</taxon>
        <taxon>Sistotremastraceae</taxon>
        <taxon>Sistotremastrum</taxon>
    </lineage>
</organism>
<accession>A0A166FGA2</accession>
<dbReference type="Proteomes" id="UP000076798">
    <property type="component" value="Unassembled WGS sequence"/>
</dbReference>
<evidence type="ECO:0000313" key="1">
    <source>
        <dbReference type="EMBL" id="KZT40613.1"/>
    </source>
</evidence>
<evidence type="ECO:0008006" key="3">
    <source>
        <dbReference type="Google" id="ProtNLM"/>
    </source>
</evidence>
<name>A0A166FGA2_9AGAM</name>
<protein>
    <recommendedName>
        <fullName evidence="3">Hexosyltransferase</fullName>
    </recommendedName>
</protein>
<reference evidence="1 2" key="1">
    <citation type="journal article" date="2016" name="Mol. Biol. Evol.">
        <title>Comparative Genomics of Early-Diverging Mushroom-Forming Fungi Provides Insights into the Origins of Lignocellulose Decay Capabilities.</title>
        <authorList>
            <person name="Nagy L.G."/>
            <person name="Riley R."/>
            <person name="Tritt A."/>
            <person name="Adam C."/>
            <person name="Daum C."/>
            <person name="Floudas D."/>
            <person name="Sun H."/>
            <person name="Yadav J.S."/>
            <person name="Pangilinan J."/>
            <person name="Larsson K.H."/>
            <person name="Matsuura K."/>
            <person name="Barry K."/>
            <person name="Labutti K."/>
            <person name="Kuo R."/>
            <person name="Ohm R.A."/>
            <person name="Bhattacharya S.S."/>
            <person name="Shirouzu T."/>
            <person name="Yoshinaga Y."/>
            <person name="Martin F.M."/>
            <person name="Grigoriev I.V."/>
            <person name="Hibbett D.S."/>
        </authorList>
    </citation>
    <scope>NUCLEOTIDE SEQUENCE [LARGE SCALE GENOMIC DNA]</scope>
    <source>
        <strain evidence="1 2">HHB10207 ss-3</strain>
    </source>
</reference>
<dbReference type="STRING" id="1314776.A0A166FGA2"/>
<dbReference type="OrthoDB" id="3001461at2759"/>
<keyword evidence="2" id="KW-1185">Reference proteome</keyword>
<evidence type="ECO:0000313" key="2">
    <source>
        <dbReference type="Proteomes" id="UP000076798"/>
    </source>
</evidence>
<dbReference type="AlphaFoldDB" id="A0A166FGA2"/>
<sequence length="196" mass="22889">MIFTSYLDNSRSLLGGSDYGADNWNKTGIRISSDYRPVCLAINNHFCCSCLAQSKQVIHDLLIERERYQDVIVVDSFDMPEIMGFKRFEALNWVSNTIPDFSPYYILRGHQATSTPASEYDFFMTMDTDTFIRFQYLSDRLHTHHPSARPRGEQILWGRFLSAKQCWEEASHYFPLTKEPFRYPSGLAYLMRHVSI</sequence>
<dbReference type="EMBL" id="KV428030">
    <property type="protein sequence ID" value="KZT40613.1"/>
    <property type="molecule type" value="Genomic_DNA"/>
</dbReference>